<dbReference type="AlphaFoldDB" id="A0A2D6YI39"/>
<reference evidence="3" key="1">
    <citation type="submission" date="2017-09" db="EMBL/GenBank/DDBJ databases">
        <title>The Reconstruction of 2,631 Draft Metagenome-Assembled Genomes from the Global Oceans.</title>
        <authorList>
            <person name="Tully B.J."/>
            <person name="Graham E.D."/>
            <person name="Heidelberg J.F."/>
        </authorList>
    </citation>
    <scope>NUCLEOTIDE SEQUENCE [LARGE SCALE GENOMIC DNA]</scope>
</reference>
<dbReference type="Proteomes" id="UP000226525">
    <property type="component" value="Unassembled WGS sequence"/>
</dbReference>
<comment type="caution">
    <text evidence="2">The sequence shown here is derived from an EMBL/GenBank/DDBJ whole genome shotgun (WGS) entry which is preliminary data.</text>
</comment>
<organism evidence="2 3">
    <name type="scientific">SAR324 cluster bacterium</name>
    <dbReference type="NCBI Taxonomy" id="2024889"/>
    <lineage>
        <taxon>Bacteria</taxon>
        <taxon>Deltaproteobacteria</taxon>
        <taxon>SAR324 cluster</taxon>
    </lineage>
</organism>
<name>A0A2D6YI39_9DELT</name>
<dbReference type="PANTHER" id="PTHR39339:SF1">
    <property type="entry name" value="CHAD DOMAIN-CONTAINING PROTEIN"/>
    <property type="match status" value="1"/>
</dbReference>
<gene>
    <name evidence="2" type="ORF">CMN54_05215</name>
</gene>
<sequence>MERAQIYGRLMLLKRPHFQIPSLTEAQALLERIKEQFPLRALPSQIWEYVYYDTFDSRLYKNQQLLRQETRTDVECETWLCWLSLTGNRILQRSRSPVQESVIRQLPPIPLRPLLEPVIHPRALLSQFKISVQQKWLVWRNKDDKTVLRVMLESTKLFHENQLEDLENRLVIVSFRGYTKPSQQINQFCRAEGFEELNEDLFQAVCSKLEIEPGSYQPKPKLKLSPFGRTDQALRTILRESTKVMDLNHQGTIEAPDTEFLHDFRVACRRARSALNQLKGVFPPEKIQGFRDDFAWLSDRTGPTRDLDVYLLDFNSYQSQLPEDQQPDLEAFRDLLLTENDKEQKLLAKDLQSKRYQKFRSSWEIFLADQTSSTTTGGAEEIRKVASKRLLRSYHRCLAEGKAINLHSPDEALHDLRKSCKKLRYLLEFFESLWPAKEFQGLLKPLKALQEDLGQFNDCSVQQESLKKFGDLLAKQKPVPAQTLVAMGMLVSSLNQRQAEARKRFVGSFSGFASNRTQNRFNLLFQQQTVAKELN</sequence>
<proteinExistence type="predicted"/>
<feature type="domain" description="CHAD" evidence="1">
    <location>
        <begin position="227"/>
        <end position="530"/>
    </location>
</feature>
<dbReference type="PANTHER" id="PTHR39339">
    <property type="entry name" value="SLR1444 PROTEIN"/>
    <property type="match status" value="1"/>
</dbReference>
<dbReference type="EMBL" id="NZEX01000055">
    <property type="protein sequence ID" value="MAH62845.1"/>
    <property type="molecule type" value="Genomic_DNA"/>
</dbReference>
<evidence type="ECO:0000313" key="3">
    <source>
        <dbReference type="Proteomes" id="UP000226525"/>
    </source>
</evidence>
<dbReference type="SMART" id="SM00880">
    <property type="entry name" value="CHAD"/>
    <property type="match status" value="1"/>
</dbReference>
<dbReference type="InterPro" id="IPR007899">
    <property type="entry name" value="CHAD_dom"/>
</dbReference>
<dbReference type="Gene3D" id="1.40.20.10">
    <property type="entry name" value="CHAD domain"/>
    <property type="match status" value="1"/>
</dbReference>
<evidence type="ECO:0000259" key="1">
    <source>
        <dbReference type="PROSITE" id="PS51708"/>
    </source>
</evidence>
<accession>A0A2D6YI39</accession>
<evidence type="ECO:0000313" key="2">
    <source>
        <dbReference type="EMBL" id="MAH62845.1"/>
    </source>
</evidence>
<protein>
    <recommendedName>
        <fullName evidence="1">CHAD domain-containing protein</fullName>
    </recommendedName>
</protein>
<dbReference type="InterPro" id="IPR038186">
    <property type="entry name" value="CHAD_dom_sf"/>
</dbReference>
<dbReference type="Pfam" id="PF05235">
    <property type="entry name" value="CHAD"/>
    <property type="match status" value="1"/>
</dbReference>
<dbReference type="PROSITE" id="PS51708">
    <property type="entry name" value="CHAD"/>
    <property type="match status" value="1"/>
</dbReference>